<reference evidence="2" key="1">
    <citation type="submission" date="2020-02" db="EMBL/GenBank/DDBJ databases">
        <authorList>
            <person name="Palmer J.M."/>
        </authorList>
    </citation>
    <scope>NUCLEOTIDE SEQUENCE</scope>
    <source>
        <strain evidence="2">EPUS1.4</strain>
        <tissue evidence="2">Thallus</tissue>
    </source>
</reference>
<name>A0A8H7ANK6_9EURO</name>
<feature type="compositionally biased region" description="Polar residues" evidence="1">
    <location>
        <begin position="86"/>
        <end position="104"/>
    </location>
</feature>
<dbReference type="PANTHER" id="PTHR36847">
    <property type="entry name" value="AMIDOLIGASE ENZYME"/>
    <property type="match status" value="1"/>
</dbReference>
<evidence type="ECO:0008006" key="4">
    <source>
        <dbReference type="Google" id="ProtNLM"/>
    </source>
</evidence>
<accession>A0A8H7ANK6</accession>
<gene>
    <name evidence="2" type="ORF">GJ744_006942</name>
</gene>
<dbReference type="PANTHER" id="PTHR36847:SF1">
    <property type="entry name" value="AMIDOLIGASE ENZYME"/>
    <property type="match status" value="1"/>
</dbReference>
<evidence type="ECO:0000256" key="1">
    <source>
        <dbReference type="SAM" id="MobiDB-lite"/>
    </source>
</evidence>
<evidence type="ECO:0000313" key="3">
    <source>
        <dbReference type="Proteomes" id="UP000606974"/>
    </source>
</evidence>
<dbReference type="InterPro" id="IPR022025">
    <property type="entry name" value="Amidoligase_2"/>
</dbReference>
<dbReference type="EMBL" id="JAACFV010000032">
    <property type="protein sequence ID" value="KAF7510246.1"/>
    <property type="molecule type" value="Genomic_DNA"/>
</dbReference>
<dbReference type="AlphaFoldDB" id="A0A8H7ANK6"/>
<evidence type="ECO:0000313" key="2">
    <source>
        <dbReference type="EMBL" id="KAF7510246.1"/>
    </source>
</evidence>
<dbReference type="Proteomes" id="UP000606974">
    <property type="component" value="Unassembled WGS sequence"/>
</dbReference>
<proteinExistence type="predicted"/>
<sequence>MISIASLSSTNPKRSGQVPSADLSRLQASSQAVESARHLRAVRIQTCAACISVGLEGAHAHQPPTTSSKSIQHVLDNSVQSQTFCQPASIQTSTRQRKVQQPSATLRGPITGPSGEIQSGACATENSRAGKEQQKWAAGRNVPLRSAEKDDQEQLSNSEIQGADASMTTFTASAIEPASNQAQWPREPTISHSRQSRATLTSAGLLSKPSFNLRGRLAPLGALSYPGLLESSTSPYSSGFRSIKIGIETEFYLAGLQGWLNHSSLDGFTAILTRQHNQQVPVQHSRMREYLRPYKYQGPYTQWCLVKEESLMSFGIPWGIELVSPLFRAFPGSRWREDVEATWAYLSANYDIAGNALAGTHIHIGLEPDYSLTDLKRIAQAVIHFETAFEALVPRCRRGNIHAKSNWLDAPGLAQSGRSRPESIAAVENVICFGDLVNLLHPTLLPGGQYDRSFSWNFCSWYDKRSIEFRKPPASLTSKDALSWTELAMSFVQASSLVVSSEELQKIPPTVGGLRWFLRNFGNEPGVNQPGRLERLWRSAEPSAILEPTSQVSGLPEQERLQLEKRLRTMVLADRRRIEESIKNAHGVYW</sequence>
<feature type="compositionally biased region" description="Polar residues" evidence="1">
    <location>
        <begin position="1"/>
        <end position="18"/>
    </location>
</feature>
<dbReference type="Pfam" id="PF12224">
    <property type="entry name" value="Amidoligase_2"/>
    <property type="match status" value="1"/>
</dbReference>
<keyword evidence="3" id="KW-1185">Reference proteome</keyword>
<feature type="region of interest" description="Disordered" evidence="1">
    <location>
        <begin position="86"/>
        <end position="156"/>
    </location>
</feature>
<protein>
    <recommendedName>
        <fullName evidence="4">Amidoligase enzyme</fullName>
    </recommendedName>
</protein>
<organism evidence="2 3">
    <name type="scientific">Endocarpon pusillum</name>
    <dbReference type="NCBI Taxonomy" id="364733"/>
    <lineage>
        <taxon>Eukaryota</taxon>
        <taxon>Fungi</taxon>
        <taxon>Dikarya</taxon>
        <taxon>Ascomycota</taxon>
        <taxon>Pezizomycotina</taxon>
        <taxon>Eurotiomycetes</taxon>
        <taxon>Chaetothyriomycetidae</taxon>
        <taxon>Verrucariales</taxon>
        <taxon>Verrucariaceae</taxon>
        <taxon>Endocarpon</taxon>
    </lineage>
</organism>
<dbReference type="OrthoDB" id="5291055at2759"/>
<feature type="region of interest" description="Disordered" evidence="1">
    <location>
        <begin position="1"/>
        <end position="23"/>
    </location>
</feature>
<comment type="caution">
    <text evidence="2">The sequence shown here is derived from an EMBL/GenBank/DDBJ whole genome shotgun (WGS) entry which is preliminary data.</text>
</comment>